<dbReference type="PROSITE" id="PS50817">
    <property type="entry name" value="INTEIN_N_TER"/>
    <property type="match status" value="1"/>
</dbReference>
<dbReference type="Gene3D" id="2.180.10.10">
    <property type="entry name" value="RHS repeat-associated core"/>
    <property type="match status" value="2"/>
</dbReference>
<dbReference type="NCBIfam" id="TIGR01643">
    <property type="entry name" value="YD_repeat_2x"/>
    <property type="match status" value="1"/>
</dbReference>
<evidence type="ECO:0000259" key="4">
    <source>
        <dbReference type="SMART" id="SM00306"/>
    </source>
</evidence>
<dbReference type="InterPro" id="IPR050708">
    <property type="entry name" value="T6SS_VgrG/RHS"/>
</dbReference>
<keyword evidence="6" id="KW-1185">Reference proteome</keyword>
<feature type="region of interest" description="Disordered" evidence="2">
    <location>
        <begin position="835"/>
        <end position="865"/>
    </location>
</feature>
<evidence type="ECO:0000256" key="2">
    <source>
        <dbReference type="SAM" id="MobiDB-lite"/>
    </source>
</evidence>
<dbReference type="InterPro" id="IPR031325">
    <property type="entry name" value="RHS_repeat"/>
</dbReference>
<sequence>MTMLRPSRRLLAGSLVAVLCVTAVGTQPARADGPSKETLAKPRSVPPGKPRTIPKRKPDPAAAAALTSERPVAWPAASSRTVPIGAAHAAVAGTPVTLGAPAQRAAVPSSVRVDVFDRVAAVKANHELLLKVGRADGEGTTGRVEVSVDYGPFRHAYGADWANRLRLVELPACAPACEPVVLPTANDIASSTVTAVVEVSTTATMLALSAGPSGPAGDFTATPLEASSTWSAGGQSGDFGWSYPMRVPPASAGPHPDVALSYSSQSVDGQMAASNNQPGWIGEGFSYEPGSISRSYKSCSDDMGGTATNSTKTGDLCWGSYNAVLSLSGHSSEIIRDDAEGRYVLKDDDGSKVELGAGATNGDGDGEYWVVTTGDGTKYYFGLNRIDGWAVTNPTTNSAFTVPVFGNNPNEPCYHASFASASCQQAWRWNLDYVVDTHGNTMSLWYAQETNNYAKNLTTTSVATYTRGGYLTRIDYGTDRRTAGKDSGLTAQAPYKVDFAVADRCITAGSTCTPGNPGNWPDVPWDQSCTSTTSCTQYSPTFFSQKRLNTVLTSVWNTANAGYDEVEKWTMHQTYPDPGDSTRAGLWLASISHTGLYGSTNTVPDIKFTGVQMANRVDTSTDGAPKMNWWRVSDILTETGEQIGITYSTAQCVAGATPREDANTSRCYPAYWARGTDTNPRIDWFHRYVVTAVSENDRTGGQNRIYTTYSYGTPAWHYDEDPGLVPASRKTWAQWRGYDTVITTVGDTGDPKTSTKTLYFQGMNGDRTSSGTRSVQITDSTGAKVADDDVFAGMVREAITFNGPGGAEVSGEINDPWKSAATASRKINNVTTSAHHTGTSATRHRVTLDGGRGKQTTETTTTFDPYGMPTHVWAKGDTTDGSDDTCAITTYNRNTTANILSTVGRVQTYAKTCGSNPANADDVISDIRTSFDRSDYGTAPTKGDVTKVEQAKDWSTSSIGWLTTSQSVYDPAGRITDATDVRGNHTLTQYTPATGPVTSVKTTQNPLGWSTTKEIAPGYGLATGSVDVNGKRTDTTYDGIGRMTAAWTTRSKAAGASANATFSYQISQNDGAPTVVTTNTLNSRVTYEPSYAFYDGLLRLVQTQERSTAGGRLTADTFYNSLGQVSKANGPHYDAGQPSATVFPPPIDQNIPSQTVTTYDGAGRTIRSAFLSRGITQWHTTTVHGGDRIDVIPAADAAPPGAGTPTSTHYDALGRIIEFREHPGTSTVGSGYNATTYAYNAKGQNTGVKDGAGNQWSFRYDLLGRPTGRTDPDSGTTTTTYNDFGDVTSTTDASNQTISHDYTLPAGYADPLGRKTSTWHGAANTGTKLATWVYDTKAKGYLTSSSRWVGSREYKTTINGYNWLYQPASTTTSIPGEEGALAGNYTFAAAYNLDGTLNSQSIPATGDLTAETLNYTYDSPTGSPYSLSTNYGYATKQIVLSTQYDQYNQPALTTFADNDTAPWVQQKLVFDDATHRLTQTKTLKSTAPSVVGDISYSYDAAGNVRKAADTPAGGTAHTQCFGYDGMQRLSQAWTPAGGDCATAQSVAALGGAAPYWKSWTFDGNGVAASTGNRRTETTHTATGDRTVTSHYAATDHAHAVSRTTTTVGGVQTGSANYLYDATGNTTSRPGTSAQQTLSWDAENHLASVTEGGDTSSYVYDADGSRLIARDPTGTTLYVGNTQIRLSTSGVKTAQRYYTYNGQTVAQRTAASLQFLSGDRHGTSTIAIANTPTQTVTKRYQDPYGNSIGPNVAWTGTKTFVGGDQDPTNLIHLGAREYDPTMGRFISVDPVQDLAVPQQWNGYAYANNNPTTLSDPSGLYPIDPDLDDQFGRELPKTGKYKHRTPGGGKPAKKKNTRGDLNIVHEMGVNHTRTSYICITDIVCLDHYEVTNFTRYISNYYAQIASLTRGNGGQALADHQYLTAVVQACAEGVYLEANCGGQAYRKLTDVANTANIQAREEAKGIPAWQQAITAVAVVAEAAGGMSACKLSAIWAGGSRKSFSADTPVLMADGTLKQFKDVKVGDDVLATDPDTGEEGPRKVEAVWIHSDDLYTLNIDGQPLITTEDHPFWNFTDGRWERADELQNGDLLRTATGAQARVDGFLDKTHRVAPAYNLTVDDLHTYYVMAGTTPVLVHNTNGCGTAAAGWANKADFADNKTLSKKYDAHAADFGITGNRNKANLAAFEGAMRAHMTAPGTQIYRFNYRGQGQAVGFIDTSTKNMVMLNAGTGKFWTAYRLGDNQFSGIVNKGYLW</sequence>
<dbReference type="Proteomes" id="UP000636960">
    <property type="component" value="Unassembled WGS sequence"/>
</dbReference>
<dbReference type="InterPro" id="IPR003587">
    <property type="entry name" value="Hint_dom_N"/>
</dbReference>
<dbReference type="InterPro" id="IPR030934">
    <property type="entry name" value="Intein_C"/>
</dbReference>
<dbReference type="NCBIfam" id="TIGR01443">
    <property type="entry name" value="intein_Cterm"/>
    <property type="match status" value="1"/>
</dbReference>
<feature type="signal peptide" evidence="3">
    <location>
        <begin position="1"/>
        <end position="31"/>
    </location>
</feature>
<comment type="caution">
    <text evidence="5">The sequence shown here is derived from an EMBL/GenBank/DDBJ whole genome shotgun (WGS) entry which is preliminary data.</text>
</comment>
<dbReference type="NCBIfam" id="TIGR03696">
    <property type="entry name" value="Rhs_assc_core"/>
    <property type="match status" value="1"/>
</dbReference>
<evidence type="ECO:0000256" key="1">
    <source>
        <dbReference type="ARBA" id="ARBA00022737"/>
    </source>
</evidence>
<feature type="region of interest" description="Disordered" evidence="2">
    <location>
        <begin position="1834"/>
        <end position="1854"/>
    </location>
</feature>
<feature type="region of interest" description="Disordered" evidence="2">
    <location>
        <begin position="28"/>
        <end position="60"/>
    </location>
</feature>
<evidence type="ECO:0000313" key="6">
    <source>
        <dbReference type="Proteomes" id="UP000636960"/>
    </source>
</evidence>
<organism evidence="5 6">
    <name type="scientific">Paractinoplanes rishiriensis</name>
    <dbReference type="NCBI Taxonomy" id="1050105"/>
    <lineage>
        <taxon>Bacteria</taxon>
        <taxon>Bacillati</taxon>
        <taxon>Actinomycetota</taxon>
        <taxon>Actinomycetes</taxon>
        <taxon>Micromonosporales</taxon>
        <taxon>Micromonosporaceae</taxon>
        <taxon>Paractinoplanes</taxon>
    </lineage>
</organism>
<dbReference type="Pfam" id="PF07591">
    <property type="entry name" value="PT-HINT"/>
    <property type="match status" value="1"/>
</dbReference>
<keyword evidence="1" id="KW-0677">Repeat</keyword>
<feature type="domain" description="Hint" evidence="4">
    <location>
        <begin position="1997"/>
        <end position="2092"/>
    </location>
</feature>
<dbReference type="InterPro" id="IPR036844">
    <property type="entry name" value="Hint_dom_sf"/>
</dbReference>
<feature type="compositionally biased region" description="Basic residues" evidence="2">
    <location>
        <begin position="1837"/>
        <end position="1854"/>
    </location>
</feature>
<dbReference type="InterPro" id="IPR006530">
    <property type="entry name" value="YD"/>
</dbReference>
<dbReference type="GO" id="GO:0004540">
    <property type="term" value="F:RNA nuclease activity"/>
    <property type="evidence" value="ECO:0007669"/>
    <property type="project" value="InterPro"/>
</dbReference>
<evidence type="ECO:0000313" key="5">
    <source>
        <dbReference type="EMBL" id="GIF01688.1"/>
    </source>
</evidence>
<gene>
    <name evidence="5" type="ORF">Ari01nite_91520</name>
</gene>
<proteinExistence type="predicted"/>
<name>A0A919K940_9ACTN</name>
<dbReference type="GO" id="GO:0016539">
    <property type="term" value="P:intein-mediated protein splicing"/>
    <property type="evidence" value="ECO:0007669"/>
    <property type="project" value="InterPro"/>
</dbReference>
<dbReference type="Gene3D" id="3.10.450.200">
    <property type="match status" value="1"/>
</dbReference>
<dbReference type="Gene3D" id="2.170.16.10">
    <property type="entry name" value="Hedgehog/Intein (Hint) domain"/>
    <property type="match status" value="1"/>
</dbReference>
<evidence type="ECO:0000256" key="3">
    <source>
        <dbReference type="SAM" id="SignalP"/>
    </source>
</evidence>
<keyword evidence="3" id="KW-0732">Signal</keyword>
<reference evidence="5" key="1">
    <citation type="submission" date="2021-01" db="EMBL/GenBank/DDBJ databases">
        <title>Whole genome shotgun sequence of Actinoplanes rishiriensis NBRC 108556.</title>
        <authorList>
            <person name="Komaki H."/>
            <person name="Tamura T."/>
        </authorList>
    </citation>
    <scope>NUCLEOTIDE SEQUENCE</scope>
    <source>
        <strain evidence="5">NBRC 108556</strain>
    </source>
</reference>
<dbReference type="InterPro" id="IPR056823">
    <property type="entry name" value="TEN-like_YD-shell"/>
</dbReference>
<dbReference type="SMART" id="SM00306">
    <property type="entry name" value="HintN"/>
    <property type="match status" value="1"/>
</dbReference>
<dbReference type="Pfam" id="PF25023">
    <property type="entry name" value="TEN_YD-shell"/>
    <property type="match status" value="1"/>
</dbReference>
<dbReference type="InterPro" id="IPR038233">
    <property type="entry name" value="Colicin_D/E5_nuclease"/>
</dbReference>
<dbReference type="InterPro" id="IPR024440">
    <property type="entry name" value="ColicinD_C"/>
</dbReference>
<dbReference type="InterPro" id="IPR006141">
    <property type="entry name" value="Intein_N"/>
</dbReference>
<dbReference type="Pfam" id="PF05593">
    <property type="entry name" value="RHS_repeat"/>
    <property type="match status" value="1"/>
</dbReference>
<protein>
    <submittedName>
        <fullName evidence="5">Type IV secretion protein Rhs</fullName>
    </submittedName>
</protein>
<dbReference type="EMBL" id="BOMV01000110">
    <property type="protein sequence ID" value="GIF01688.1"/>
    <property type="molecule type" value="Genomic_DNA"/>
</dbReference>
<dbReference type="PANTHER" id="PTHR32305:SF17">
    <property type="entry name" value="TRNA NUCLEASE WAPA"/>
    <property type="match status" value="1"/>
</dbReference>
<dbReference type="SUPFAM" id="SSF102824">
    <property type="entry name" value="Colicin D/E5 nuclease domain"/>
    <property type="match status" value="1"/>
</dbReference>
<accession>A0A919K940</accession>
<dbReference type="Pfam" id="PF11429">
    <property type="entry name" value="Colicin_D"/>
    <property type="match status" value="1"/>
</dbReference>
<dbReference type="SUPFAM" id="SSF51294">
    <property type="entry name" value="Hedgehog/intein (Hint) domain"/>
    <property type="match status" value="1"/>
</dbReference>
<dbReference type="PROSITE" id="PS50818">
    <property type="entry name" value="INTEIN_C_TER"/>
    <property type="match status" value="1"/>
</dbReference>
<feature type="chain" id="PRO_5037530614" evidence="3">
    <location>
        <begin position="32"/>
        <end position="2251"/>
    </location>
</feature>
<dbReference type="PANTHER" id="PTHR32305">
    <property type="match status" value="1"/>
</dbReference>
<dbReference type="InterPro" id="IPR037178">
    <property type="entry name" value="ColicinD_C_sf"/>
</dbReference>
<dbReference type="CDD" id="cd00081">
    <property type="entry name" value="Hint"/>
    <property type="match status" value="1"/>
</dbReference>
<dbReference type="InterPro" id="IPR022385">
    <property type="entry name" value="Rhs_assc_core"/>
</dbReference>